<dbReference type="EMBL" id="KL647400">
    <property type="protein sequence ID" value="KEY75192.1"/>
    <property type="molecule type" value="Genomic_DNA"/>
</dbReference>
<accession>A0A084BCB3</accession>
<dbReference type="HOGENOM" id="CLU_678220_0_0_1"/>
<dbReference type="Proteomes" id="UP000028045">
    <property type="component" value="Unassembled WGS sequence"/>
</dbReference>
<gene>
    <name evidence="1" type="ORF">S7711_10494</name>
</gene>
<proteinExistence type="predicted"/>
<evidence type="ECO:0000313" key="1">
    <source>
        <dbReference type="EMBL" id="KEY75192.1"/>
    </source>
</evidence>
<evidence type="ECO:0000313" key="2">
    <source>
        <dbReference type="Proteomes" id="UP000028045"/>
    </source>
</evidence>
<reference evidence="1 2" key="1">
    <citation type="journal article" date="2014" name="BMC Genomics">
        <title>Comparative genome sequencing reveals chemotype-specific gene clusters in the toxigenic black mold Stachybotrys.</title>
        <authorList>
            <person name="Semeiks J."/>
            <person name="Borek D."/>
            <person name="Otwinowski Z."/>
            <person name="Grishin N.V."/>
        </authorList>
    </citation>
    <scope>NUCLEOTIDE SEQUENCE [LARGE SCALE GENOMIC DNA]</scope>
    <source>
        <strain evidence="2">CBS 109288 / IBT 7711</strain>
    </source>
</reference>
<sequence length="406" mass="47367">MASIDTQRRTSSKRRTDTELECLGFVSAGGIKESTRAKKRKRVAMPKLHIVRDSSHDRRRPIPAHQLNCVKAIFLRILTLPPRIRARTPQLIRLRSSYMISDRGYLLRNLTREIRIRRLHRHGFHTEPSMQKKALVEVYQTFIQDISYCHSAHIAYEPDTWATQLVQAYRGRRLSKCSKPWIDAFDYDKHPDDPTINWELLKEYRIGLMHAQFEVLLIMVDPPVELDSLMPRAGRQPDMVAQLLSEGSIPLEQCHQVIQLTRQYSESLSHFVIRNVQENLLHIGCYHPAQRDEGRQNMEDDFRTTEHLLRLVESGSLPLQIVLWHRVTIAVLQTAYLIYFHAKNYNMSTVKDILTGLHHHTTEMYENEEAFLAVAYSVNRAWEAIHVLEEAGGHLDDDTKYYITED</sequence>
<keyword evidence="2" id="KW-1185">Reference proteome</keyword>
<dbReference type="AlphaFoldDB" id="A0A084BCB3"/>
<name>A0A084BCB3_STACB</name>
<protein>
    <submittedName>
        <fullName evidence="1">Uncharacterized protein</fullName>
    </submittedName>
</protein>
<organism evidence="1 2">
    <name type="scientific">Stachybotrys chartarum (strain CBS 109288 / IBT 7711)</name>
    <name type="common">Toxic black mold</name>
    <name type="synonym">Stilbospora chartarum</name>
    <dbReference type="NCBI Taxonomy" id="1280523"/>
    <lineage>
        <taxon>Eukaryota</taxon>
        <taxon>Fungi</taxon>
        <taxon>Dikarya</taxon>
        <taxon>Ascomycota</taxon>
        <taxon>Pezizomycotina</taxon>
        <taxon>Sordariomycetes</taxon>
        <taxon>Hypocreomycetidae</taxon>
        <taxon>Hypocreales</taxon>
        <taxon>Stachybotryaceae</taxon>
        <taxon>Stachybotrys</taxon>
    </lineage>
</organism>